<proteinExistence type="predicted"/>
<evidence type="ECO:0000313" key="4">
    <source>
        <dbReference type="EMBL" id="MDC4183307.1"/>
    </source>
</evidence>
<protein>
    <submittedName>
        <fullName evidence="4">InlB B-repeat-containing protein</fullName>
    </submittedName>
</protein>
<dbReference type="InterPro" id="IPR013378">
    <property type="entry name" value="InlB-like_B-rpt"/>
</dbReference>
<dbReference type="SUPFAM" id="SSF51126">
    <property type="entry name" value="Pectin lyase-like"/>
    <property type="match status" value="1"/>
</dbReference>
<dbReference type="Gene3D" id="3.90.70.10">
    <property type="entry name" value="Cysteine proteinases"/>
    <property type="match status" value="1"/>
</dbReference>
<dbReference type="Pfam" id="PF09479">
    <property type="entry name" value="Flg_new"/>
    <property type="match status" value="2"/>
</dbReference>
<dbReference type="EMBL" id="JAJHZP010000013">
    <property type="protein sequence ID" value="MDC4183307.1"/>
    <property type="molecule type" value="Genomic_DNA"/>
</dbReference>
<feature type="transmembrane region" description="Helical" evidence="3">
    <location>
        <begin position="1949"/>
        <end position="1970"/>
    </location>
</feature>
<dbReference type="InterPro" id="IPR011050">
    <property type="entry name" value="Pectin_lyase_fold/virulence"/>
</dbReference>
<dbReference type="InterPro" id="IPR038765">
    <property type="entry name" value="Papain-like_cys_pep_sf"/>
</dbReference>
<dbReference type="Proteomes" id="UP001216384">
    <property type="component" value="Unassembled WGS sequence"/>
</dbReference>
<name>A0AAW6HN98_9MOLU</name>
<feature type="region of interest" description="Disordered" evidence="2">
    <location>
        <begin position="1663"/>
        <end position="1743"/>
    </location>
</feature>
<evidence type="ECO:0000256" key="1">
    <source>
        <dbReference type="ARBA" id="ARBA00004196"/>
    </source>
</evidence>
<organism evidence="4 5">
    <name type="scientific">Mycoplasma bradburyae</name>
    <dbReference type="NCBI Taxonomy" id="2963128"/>
    <lineage>
        <taxon>Bacteria</taxon>
        <taxon>Bacillati</taxon>
        <taxon>Mycoplasmatota</taxon>
        <taxon>Mollicutes</taxon>
        <taxon>Mycoplasmataceae</taxon>
        <taxon>Mycoplasma</taxon>
    </lineage>
</organism>
<dbReference type="RefSeq" id="WP_272403957.1">
    <property type="nucleotide sequence ID" value="NZ_JAJHZP010000013.1"/>
</dbReference>
<gene>
    <name evidence="4" type="ORF">LNO71_01435</name>
</gene>
<evidence type="ECO:0000313" key="5">
    <source>
        <dbReference type="Proteomes" id="UP001216384"/>
    </source>
</evidence>
<evidence type="ECO:0000256" key="3">
    <source>
        <dbReference type="SAM" id="Phobius"/>
    </source>
</evidence>
<accession>A0AAW6HN98</accession>
<reference evidence="4" key="1">
    <citation type="submission" date="2021-11" db="EMBL/GenBank/DDBJ databases">
        <title>Description of Mycoplasma bradburyaesp. nov.from sea birds: a tribute to a great mycoplasmologist.</title>
        <authorList>
            <person name="Ramirez A.S."/>
            <person name="Poveda C."/>
            <person name="Suarez-Perez A."/>
            <person name="Rosales R.S."/>
            <person name="Dijkman R."/>
            <person name="Feberwee A."/>
            <person name="Spergser J."/>
            <person name="Szostak M.P."/>
            <person name="Ressel L."/>
            <person name="Calabuig P."/>
            <person name="Catania S."/>
            <person name="Gobbo F."/>
            <person name="Timofte D."/>
            <person name="Poveda J.B."/>
        </authorList>
    </citation>
    <scope>NUCLEOTIDE SEQUENCE</scope>
    <source>
        <strain evidence="4">T264</strain>
    </source>
</reference>
<dbReference type="GO" id="GO:0030313">
    <property type="term" value="C:cell envelope"/>
    <property type="evidence" value="ECO:0007669"/>
    <property type="project" value="UniProtKB-SubCell"/>
</dbReference>
<sequence length="1979" mass="219525">MKSIKKSFITKLLSTTVFSSTFLISILSGNIKNQFWSPNLVNNSATTLRNESGKNLISFNANGGTGVMNNVLLKDRDPIPKNKFSRNGYKFIGWGTNPSDENPRYVDRAAFFGNGNVTLYAIWSTDAKKLTFNTIGASSELVNLWVKPGSTINLPGSEGNLFFDGRFFDGWADTKEGLRKWIDYASFTMPDTDTTIYARWIIKDLNTGGNNPKYKNSTKWARGIVPPEEADSHVWSETKEINWEPYYGFYDVFQGELPLCWAASGSNMLEYWMLQNREYLDDYNLTLPTGFINSGGRKGYDSHLFSEMKDTFKNSKPYGGRQIWALSWFFNGWQDQYPNTGAYLKSLNLNVNDYAETVVSNTKLFNDSINYIIENGGAIGIAFANHAFTIFGASFDDQGYVDGVYITNSNDNDVFRHSAIYYKKVYYIDGKPTVINGSGQYDSLANFTILKVNNDSWEEMVRNKTKSIIEPTYNEPTESYSSQETTVSSQEQIKSALSSGVTKIKLSANINVDSTIEINKDVTILYNGHKITGFRGGPVFRVKGDNHNISFVGNSSNNSNEGIFDGNGMILSSGAIEISGNNNKVLIKNGTYSNNSGRNGGAIYMNSKGGSLLIDGAKINNNRSVSSNYGRGGAIYVEKGTAKVKSGELKNNSSDYVGGAVAVNANAKFILAGGEISNNSVNYDVGNQDGGGGAIAALRHGAFIELAGGNITNNSVRGEHAYGGAIKDALNSITISGNVNISNNQDKTRKTTSNIALEYKKFKNDDSAISKIKYKNNASAITASNKIGVHYIKQGTGLFVDKTTTGSISLPSLFTSDNSKYQITTDGHIQAREDDYEIVVKNDTNAITYGSSGQYRISLYKNGDKQNDQDVKLIFKGREIAPYWDDNEAVFVISPIGQKLDMKLGDNEFELVWKDNAKIIRKNINITFSPAIIENNEIIWQDYQIRKEGDGKYVKAEITSSSIYNNDEGKVFIKVNNARNQKAGKYTAYIAGIGGEKAKYYRLASGIPDEYWQKTYTINKDSQAIVIEGSPKEKSILMGESYTYKFQISQNDTPLTTGKIQILYKGNVLKEQPLDVEGKAEILFDRSSYLGYGDHNLTIKYVSNDGSKTQSTDWLLSVNKNGLKQLYFDGSLSAKSDYGVSFSDLAITSNGTVKDAQNNVVEGNWKWVVEDFLEKPTPSSKKTYKAIFIPKKTGVYKDLVTDVSVNIQKAKQIGSAFIDIEYFTKNSIKVNDYLSKNGTETLYSLDGTKWQPSSLFADLNPGQQYTVYMKYGGNDKYFDSKVSEGKRVTLFSPSSGSNTLNIEANPTASASYGTELKDIFISGGLVKNNGSIVQGKWQWDANQDLTTLHEKPSVGGSKQYKAIFVPNNHDKELGVISATITPTISKATQNQPLRITLSSVSKTSIHLNQITSPNGTKVQYKVNNGSWQDSPNFDNLSPDTNYVFKAKFLGNDSYYESPETSATYSTDSTDDNKNATYSISLEHKNDHVVYGQDVSVSVIVKNDKTHQNATNGKVRMFRDSTFICEADVIDGKAVLTYNTAGKIITAFKKGYDGAGQYIRIVYTSSGNKSVVLFDNLIVYKKELSVEWKNNKVRYENDNKKVKARPNNLVGTDDLRLYVDNGNEQSSGVYTARAYINDSKDLETPWYVLDSSKSFTDYTIKPASEKPQGYVDENDDDSDSWEYTNTYSNSNENSNDNSWSNNYDNSVDSNNSDSSTSSNSSDNSVDSNESRNNETTNRPVNNKPKLTGISWIDVMVVKPDCDMNNSDLKLPNELKVWTDSAGSINLPVNWDLNNITSSDKEVDGQKFKNLSINGHIILNDKIDQNDVSLNVTAERLVPQFDKSKKDVELNVVVPDPENTNKATILINKPKNYKIYYSIGDQTPTVDSPLYTEPTEIVNDSTEDKTITIKYLIVDEETNKAVEKSYSFVLKGNTTIDDKPETNNKSNLTTILAATIPTVGAVGIIGAIAYFFSRRKKRMTR</sequence>
<comment type="subcellular location">
    <subcellularLocation>
        <location evidence="1">Cell envelope</location>
    </subcellularLocation>
</comment>
<evidence type="ECO:0000256" key="2">
    <source>
        <dbReference type="SAM" id="MobiDB-lite"/>
    </source>
</evidence>
<feature type="compositionally biased region" description="Low complexity" evidence="2">
    <location>
        <begin position="1684"/>
        <end position="1726"/>
    </location>
</feature>
<dbReference type="InterPro" id="IPR042229">
    <property type="entry name" value="Listeria/Bacterioides_rpt_sf"/>
</dbReference>
<keyword evidence="3" id="KW-0812">Transmembrane</keyword>
<dbReference type="Gene3D" id="2.60.40.4270">
    <property type="entry name" value="Listeria-Bacteroides repeat domain"/>
    <property type="match status" value="2"/>
</dbReference>
<dbReference type="SUPFAM" id="SSF54001">
    <property type="entry name" value="Cysteine proteinases"/>
    <property type="match status" value="1"/>
</dbReference>
<keyword evidence="3" id="KW-1133">Transmembrane helix</keyword>
<comment type="caution">
    <text evidence="4">The sequence shown here is derived from an EMBL/GenBank/DDBJ whole genome shotgun (WGS) entry which is preliminary data.</text>
</comment>
<keyword evidence="3" id="KW-0472">Membrane</keyword>